<reference evidence="2" key="2">
    <citation type="journal article" date="2020" name="Genomics">
        <title>Contribution to the mitogenome diversity in Delphacinae: Phylogenetic and ecological implications.</title>
        <authorList>
            <person name="Huang Y.-X."/>
            <person name="Ren F.-J."/>
            <person name="Bartlett C.R."/>
            <person name="Wei Y.-S."/>
            <person name="Qin D.-Z."/>
        </authorList>
    </citation>
    <scope>NUCLEOTIDE SEQUENCE</scope>
</reference>
<dbReference type="EMBL" id="MH293462">
    <property type="protein sequence ID" value="QBZ38111.1"/>
    <property type="molecule type" value="Genomic_DNA"/>
</dbReference>
<gene>
    <name evidence="2" type="primary">ATP8</name>
</gene>
<keyword evidence="1" id="KW-1133">Transmembrane helix</keyword>
<proteinExistence type="predicted"/>
<organism evidence="2">
    <name type="scientific">Malaxella flava</name>
    <dbReference type="NCBI Taxonomy" id="871443"/>
    <lineage>
        <taxon>Eukaryota</taxon>
        <taxon>Metazoa</taxon>
        <taxon>Ecdysozoa</taxon>
        <taxon>Arthropoda</taxon>
        <taxon>Hexapoda</taxon>
        <taxon>Insecta</taxon>
        <taxon>Pterygota</taxon>
        <taxon>Neoptera</taxon>
        <taxon>Paraneoptera</taxon>
        <taxon>Hemiptera</taxon>
        <taxon>Auchenorrhyncha</taxon>
        <taxon>Fulgoroidea</taxon>
        <taxon>Delphacidae</taxon>
        <taxon>Delphacinae</taxon>
        <taxon>Malaxella</taxon>
    </lineage>
</organism>
<keyword evidence="1" id="KW-0812">Transmembrane</keyword>
<dbReference type="AlphaFoldDB" id="A0A7S4YZN4"/>
<evidence type="ECO:0000256" key="1">
    <source>
        <dbReference type="SAM" id="Phobius"/>
    </source>
</evidence>
<geneLocation type="mitochondrion" evidence="2"/>
<dbReference type="EMBL" id="MH293463">
    <property type="protein sequence ID" value="QBZ38124.1"/>
    <property type="molecule type" value="Genomic_DNA"/>
</dbReference>
<accession>A0A7S4YZN4</accession>
<keyword evidence="2" id="KW-0496">Mitochondrion</keyword>
<evidence type="ECO:0000313" key="2">
    <source>
        <dbReference type="EMBL" id="QBZ38111.1"/>
    </source>
</evidence>
<reference evidence="2" key="1">
    <citation type="submission" date="2018-05" db="EMBL/GenBank/DDBJ databases">
        <authorList>
            <person name="Huang Y."/>
            <person name="Qin D."/>
        </authorList>
    </citation>
    <scope>NUCLEOTIDE SEQUENCE</scope>
</reference>
<keyword evidence="1" id="KW-0472">Membrane</keyword>
<feature type="transmembrane region" description="Helical" evidence="1">
    <location>
        <begin position="6"/>
        <end position="23"/>
    </location>
</feature>
<sequence length="33" mass="4121">MPQMSPYSWMTIFFLSIIMIKLIKMNLFFEKKY</sequence>
<name>A0A7S4YZN4_9HEMI</name>
<protein>
    <submittedName>
        <fullName evidence="2">ATP synthase F0 subunit 8</fullName>
    </submittedName>
</protein>